<evidence type="ECO:0000256" key="1">
    <source>
        <dbReference type="SAM" id="MobiDB-lite"/>
    </source>
</evidence>
<evidence type="ECO:0000313" key="4">
    <source>
        <dbReference type="EMBL" id="KOO22506.1"/>
    </source>
</evidence>
<protein>
    <recommendedName>
        <fullName evidence="6">Intimal thickness related receptor IRP domain-containing protein</fullName>
    </recommendedName>
</protein>
<feature type="transmembrane region" description="Helical" evidence="2">
    <location>
        <begin position="370"/>
        <end position="389"/>
    </location>
</feature>
<organism evidence="4 5">
    <name type="scientific">Chrysochromulina tobinii</name>
    <dbReference type="NCBI Taxonomy" id="1460289"/>
    <lineage>
        <taxon>Eukaryota</taxon>
        <taxon>Haptista</taxon>
        <taxon>Haptophyta</taxon>
        <taxon>Prymnesiophyceae</taxon>
        <taxon>Prymnesiales</taxon>
        <taxon>Chrysochromulinaceae</taxon>
        <taxon>Chrysochromulina</taxon>
    </lineage>
</organism>
<evidence type="ECO:0000313" key="5">
    <source>
        <dbReference type="Proteomes" id="UP000037460"/>
    </source>
</evidence>
<feature type="transmembrane region" description="Helical" evidence="2">
    <location>
        <begin position="247"/>
        <end position="268"/>
    </location>
</feature>
<name>A0A0M0J7F3_9EUKA</name>
<feature type="compositionally biased region" description="Low complexity" evidence="1">
    <location>
        <begin position="572"/>
        <end position="593"/>
    </location>
</feature>
<feature type="transmembrane region" description="Helical" evidence="2">
    <location>
        <begin position="401"/>
        <end position="423"/>
    </location>
</feature>
<comment type="caution">
    <text evidence="4">The sequence shown here is derived from an EMBL/GenBank/DDBJ whole genome shotgun (WGS) entry which is preliminary data.</text>
</comment>
<accession>A0A0M0J7F3</accession>
<dbReference type="EMBL" id="JWZX01003273">
    <property type="protein sequence ID" value="KOO22506.1"/>
    <property type="molecule type" value="Genomic_DNA"/>
</dbReference>
<proteinExistence type="predicted"/>
<feature type="chain" id="PRO_5005601633" description="Intimal thickness related receptor IRP domain-containing protein" evidence="3">
    <location>
        <begin position="19"/>
        <end position="602"/>
    </location>
</feature>
<evidence type="ECO:0000256" key="3">
    <source>
        <dbReference type="SAM" id="SignalP"/>
    </source>
</evidence>
<keyword evidence="2" id="KW-0812">Transmembrane</keyword>
<evidence type="ECO:0000256" key="2">
    <source>
        <dbReference type="SAM" id="Phobius"/>
    </source>
</evidence>
<keyword evidence="2" id="KW-0472">Membrane</keyword>
<feature type="transmembrane region" description="Helical" evidence="2">
    <location>
        <begin position="482"/>
        <end position="502"/>
    </location>
</feature>
<keyword evidence="3" id="KW-0732">Signal</keyword>
<evidence type="ECO:0008006" key="6">
    <source>
        <dbReference type="Google" id="ProtNLM"/>
    </source>
</evidence>
<reference evidence="5" key="1">
    <citation type="journal article" date="2015" name="PLoS Genet.">
        <title>Genome Sequence and Transcriptome Analyses of Chrysochromulina tobin: Metabolic Tools for Enhanced Algal Fitness in the Prominent Order Prymnesiales (Haptophyceae).</title>
        <authorList>
            <person name="Hovde B.T."/>
            <person name="Deodato C.R."/>
            <person name="Hunsperger H.M."/>
            <person name="Ryken S.A."/>
            <person name="Yost W."/>
            <person name="Jha R.K."/>
            <person name="Patterson J."/>
            <person name="Monnat R.J. Jr."/>
            <person name="Barlow S.B."/>
            <person name="Starkenburg S.R."/>
            <person name="Cattolico R.A."/>
        </authorList>
    </citation>
    <scope>NUCLEOTIDE SEQUENCE</scope>
    <source>
        <strain evidence="5">CCMP291</strain>
    </source>
</reference>
<dbReference type="Proteomes" id="UP000037460">
    <property type="component" value="Unassembled WGS sequence"/>
</dbReference>
<sequence>MPGATLLVLLGWLAGASPLRVSFSVSSTMKLVTLQDFSTSGGTINVSISVAPGACFDTIGNSTGCWDVLDQTYLSVLNFDQWRNLSHWLAQNDAVRAATGSTELCPQPAVGWSSLSLLSWQEAAIVPGGSGAADFRVSGRGFEPAVSAHEGIRPAPSPPAPITFQIGFRLPPQQDIYTLSIYNCFGEELHATGEARFVGGAGETLSTRQLDVLAVRFGLMVLILACAVALAVLCAMCRATMVPLHGLFILVLLLRCLQQGFLALPLMAASQDVISPAGGIITAAALDAYNSPQRDTSMRQEPMWPPPAPGVQPGDFPAPAIGGNVPLAPPPPSPYGVSGPIYRSPAASINAADWGLQSAALLSAAAAEQLASISFITALLAIAGGRHFFFASTPAREREGICLAFVLYFGFGMLQEACTGEVLCGVFVLFYQVIRILLIFAVLLFLNATSDHLRRATGHVWPALRVDLLRLIAFRQIRMRLLLVYLILPIIFLFLEVVLDWQHTWSKVLWRESLELYVVLAVVWRLPPTLTIYSIHFAPLRPAPNAELAPGAYPRFFRWLLGSSVHAPSADAATAAGTANAQRQQQQQHYGAARNGRRSRTD</sequence>
<feature type="transmembrane region" description="Helical" evidence="2">
    <location>
        <begin position="429"/>
        <end position="446"/>
    </location>
</feature>
<keyword evidence="5" id="KW-1185">Reference proteome</keyword>
<dbReference type="AlphaFoldDB" id="A0A0M0J7F3"/>
<gene>
    <name evidence="4" type="ORF">Ctob_000319</name>
</gene>
<feature type="transmembrane region" description="Helical" evidence="2">
    <location>
        <begin position="213"/>
        <end position="235"/>
    </location>
</feature>
<feature type="transmembrane region" description="Helical" evidence="2">
    <location>
        <begin position="514"/>
        <end position="535"/>
    </location>
</feature>
<feature type="signal peptide" evidence="3">
    <location>
        <begin position="1"/>
        <end position="18"/>
    </location>
</feature>
<keyword evidence="2" id="KW-1133">Transmembrane helix</keyword>
<feature type="region of interest" description="Disordered" evidence="1">
    <location>
        <begin position="572"/>
        <end position="602"/>
    </location>
</feature>